<evidence type="ECO:0000313" key="5">
    <source>
        <dbReference type="EMBL" id="GFJ93290.1"/>
    </source>
</evidence>
<comment type="similarity">
    <text evidence="2">Belongs to the bacterial solute-binding protein 2 family.</text>
</comment>
<dbReference type="Proteomes" id="UP000482960">
    <property type="component" value="Unassembled WGS sequence"/>
</dbReference>
<protein>
    <recommendedName>
        <fullName evidence="4">Periplasmic binding protein domain-containing protein</fullName>
    </recommendedName>
</protein>
<evidence type="ECO:0000313" key="6">
    <source>
        <dbReference type="Proteomes" id="UP000482960"/>
    </source>
</evidence>
<feature type="domain" description="Periplasmic binding protein" evidence="4">
    <location>
        <begin position="4"/>
        <end position="273"/>
    </location>
</feature>
<dbReference type="Gene3D" id="3.40.50.2300">
    <property type="match status" value="2"/>
</dbReference>
<evidence type="ECO:0000256" key="1">
    <source>
        <dbReference type="ARBA" id="ARBA00004196"/>
    </source>
</evidence>
<organism evidence="5 6">
    <name type="scientific">Phytohabitans rumicis</name>
    <dbReference type="NCBI Taxonomy" id="1076125"/>
    <lineage>
        <taxon>Bacteria</taxon>
        <taxon>Bacillati</taxon>
        <taxon>Actinomycetota</taxon>
        <taxon>Actinomycetes</taxon>
        <taxon>Micromonosporales</taxon>
        <taxon>Micromonosporaceae</taxon>
    </lineage>
</organism>
<sequence>MIPAFAQKHWFAEFLQRGVQALESQAYDAVLKLPLHDFSGQGQLLQLTAVARRPRDFVGAFIIAAEPDSISGELRRLCSRAGFPVIFVDVMPFARPEDLPAWSCYVGSDQNEIGVAAARYVADQMAQRQKRRPRVLVIGSAAQAERQRTFVAALKDKLPGAVVEVNDHGAFVRDRSREIAGRYLRSARQEGRLLDAIFCTNDEMALGALDALHEDAVSEGVHSDLIVVGVDGTDEAMSVIRSGGTQFRATVVQDSRRIAETATAVLLRALEGERPQPRIIVPVSIYPPGHNA</sequence>
<reference evidence="5 6" key="1">
    <citation type="submission" date="2020-03" db="EMBL/GenBank/DDBJ databases">
        <title>Whole genome shotgun sequence of Phytohabitans rumicis NBRC 108638.</title>
        <authorList>
            <person name="Komaki H."/>
            <person name="Tamura T."/>
        </authorList>
    </citation>
    <scope>NUCLEOTIDE SEQUENCE [LARGE SCALE GENOMIC DNA]</scope>
    <source>
        <strain evidence="5 6">NBRC 108638</strain>
    </source>
</reference>
<comment type="caution">
    <text evidence="5">The sequence shown here is derived from an EMBL/GenBank/DDBJ whole genome shotgun (WGS) entry which is preliminary data.</text>
</comment>
<keyword evidence="3" id="KW-0732">Signal</keyword>
<reference evidence="5 6" key="2">
    <citation type="submission" date="2020-03" db="EMBL/GenBank/DDBJ databases">
        <authorList>
            <person name="Ichikawa N."/>
            <person name="Kimura A."/>
            <person name="Kitahashi Y."/>
            <person name="Uohara A."/>
        </authorList>
    </citation>
    <scope>NUCLEOTIDE SEQUENCE [LARGE SCALE GENOMIC DNA]</scope>
    <source>
        <strain evidence="5 6">NBRC 108638</strain>
    </source>
</reference>
<dbReference type="EMBL" id="BLPG01000001">
    <property type="protein sequence ID" value="GFJ93290.1"/>
    <property type="molecule type" value="Genomic_DNA"/>
</dbReference>
<dbReference type="PANTHER" id="PTHR46847:SF1">
    <property type="entry name" value="D-ALLOSE-BINDING PERIPLASMIC PROTEIN-RELATED"/>
    <property type="match status" value="1"/>
</dbReference>
<comment type="subcellular location">
    <subcellularLocation>
        <location evidence="1">Cell envelope</location>
    </subcellularLocation>
</comment>
<dbReference type="SUPFAM" id="SSF53822">
    <property type="entry name" value="Periplasmic binding protein-like I"/>
    <property type="match status" value="1"/>
</dbReference>
<proteinExistence type="inferred from homology"/>
<evidence type="ECO:0000259" key="4">
    <source>
        <dbReference type="Pfam" id="PF13407"/>
    </source>
</evidence>
<evidence type="ECO:0000256" key="2">
    <source>
        <dbReference type="ARBA" id="ARBA00007639"/>
    </source>
</evidence>
<dbReference type="InterPro" id="IPR028082">
    <property type="entry name" value="Peripla_BP_I"/>
</dbReference>
<keyword evidence="6" id="KW-1185">Reference proteome</keyword>
<name>A0A6V8LCB9_9ACTN</name>
<dbReference type="Pfam" id="PF13407">
    <property type="entry name" value="Peripla_BP_4"/>
    <property type="match status" value="1"/>
</dbReference>
<dbReference type="InterPro" id="IPR025997">
    <property type="entry name" value="SBP_2_dom"/>
</dbReference>
<dbReference type="AlphaFoldDB" id="A0A6V8LCB9"/>
<accession>A0A6V8LCB9</accession>
<gene>
    <name evidence="5" type="ORF">Prum_069320</name>
</gene>
<evidence type="ECO:0000256" key="3">
    <source>
        <dbReference type="ARBA" id="ARBA00022729"/>
    </source>
</evidence>
<dbReference type="CDD" id="cd01536">
    <property type="entry name" value="PBP1_ABC_sugar_binding-like"/>
    <property type="match status" value="1"/>
</dbReference>
<dbReference type="PANTHER" id="PTHR46847">
    <property type="entry name" value="D-ALLOSE-BINDING PERIPLASMIC PROTEIN-RELATED"/>
    <property type="match status" value="1"/>
</dbReference>
<dbReference type="GO" id="GO:0030313">
    <property type="term" value="C:cell envelope"/>
    <property type="evidence" value="ECO:0007669"/>
    <property type="project" value="UniProtKB-SubCell"/>
</dbReference>
<dbReference type="GO" id="GO:0030246">
    <property type="term" value="F:carbohydrate binding"/>
    <property type="evidence" value="ECO:0007669"/>
    <property type="project" value="UniProtKB-ARBA"/>
</dbReference>